<dbReference type="AlphaFoldDB" id="A0A2N5ECR9"/>
<gene>
    <name evidence="3" type="ORF">CYR32_00825</name>
</gene>
<dbReference type="PIRSF" id="PIRSF028788">
    <property type="entry name" value="TfoX_Sxy"/>
    <property type="match status" value="1"/>
</dbReference>
<dbReference type="Pfam" id="PF04993">
    <property type="entry name" value="TfoX_N"/>
    <property type="match status" value="1"/>
</dbReference>
<dbReference type="SUPFAM" id="SSF159894">
    <property type="entry name" value="YgaC/TfoX-N like"/>
    <property type="match status" value="1"/>
</dbReference>
<feature type="domain" description="TfoX N-terminal" evidence="1">
    <location>
        <begin position="16"/>
        <end position="105"/>
    </location>
</feature>
<dbReference type="Proteomes" id="UP000234503">
    <property type="component" value="Unassembled WGS sequence"/>
</dbReference>
<dbReference type="InterPro" id="IPR007077">
    <property type="entry name" value="TfoX_C"/>
</dbReference>
<dbReference type="InterPro" id="IPR026256">
    <property type="entry name" value="TfoX-like_gammaprotbact"/>
</dbReference>
<evidence type="ECO:0000313" key="3">
    <source>
        <dbReference type="EMBL" id="PLR40318.1"/>
    </source>
</evidence>
<keyword evidence="4" id="KW-1185">Reference proteome</keyword>
<feature type="domain" description="TfoX C-terminal" evidence="2">
    <location>
        <begin position="117"/>
        <end position="195"/>
    </location>
</feature>
<dbReference type="PANTHER" id="PTHR36121">
    <property type="entry name" value="PROTEIN SXY"/>
    <property type="match status" value="1"/>
</dbReference>
<proteinExistence type="predicted"/>
<dbReference type="EMBL" id="PJZH01000001">
    <property type="protein sequence ID" value="PLR40318.1"/>
    <property type="molecule type" value="Genomic_DNA"/>
</dbReference>
<evidence type="ECO:0000259" key="2">
    <source>
        <dbReference type="Pfam" id="PF04994"/>
    </source>
</evidence>
<dbReference type="PANTHER" id="PTHR36121:SF1">
    <property type="entry name" value="PROTEIN SXY"/>
    <property type="match status" value="1"/>
</dbReference>
<evidence type="ECO:0000259" key="1">
    <source>
        <dbReference type="Pfam" id="PF04993"/>
    </source>
</evidence>
<dbReference type="InterPro" id="IPR047525">
    <property type="entry name" value="TfoX-like"/>
</dbReference>
<dbReference type="Gene3D" id="1.10.150.20">
    <property type="entry name" value="5' to 3' exonuclease, C-terminal subdomain"/>
    <property type="match status" value="1"/>
</dbReference>
<dbReference type="Gene3D" id="3.30.1460.30">
    <property type="entry name" value="YgaC/TfoX-N like chaperone"/>
    <property type="match status" value="1"/>
</dbReference>
<protein>
    <submittedName>
        <fullName evidence="3">Competence-specific regulator</fullName>
    </submittedName>
</protein>
<reference evidence="3 4" key="1">
    <citation type="submission" date="2017-12" db="EMBL/GenBank/DDBJ databases">
        <title>Characterization of six clinical isolates of Enterochimera gen. nov., a novel genus of the Yersiniaciae family and the three species Enterochimera arupensis sp. nov., Enterochimera coloradensis sp. nov, and Enterochimera californica sp. nov.</title>
        <authorList>
            <person name="Rossi A."/>
            <person name="Fisher M."/>
        </authorList>
    </citation>
    <scope>NUCLEOTIDE SEQUENCE [LARGE SCALE GENOMIC DNA]</scope>
    <source>
        <strain evidence="4">2016-Iso4</strain>
    </source>
</reference>
<dbReference type="OrthoDB" id="4225809at2"/>
<name>A0A2N5ECR9_9GAMM</name>
<dbReference type="RefSeq" id="WP_101821598.1">
    <property type="nucleotide sequence ID" value="NZ_PJZH01000001.1"/>
</dbReference>
<dbReference type="GO" id="GO:0030420">
    <property type="term" value="P:establishment of competence for transformation"/>
    <property type="evidence" value="ECO:0007669"/>
    <property type="project" value="InterPro"/>
</dbReference>
<evidence type="ECO:0000313" key="4">
    <source>
        <dbReference type="Proteomes" id="UP000234503"/>
    </source>
</evidence>
<dbReference type="Pfam" id="PF04994">
    <property type="entry name" value="TfoX_C"/>
    <property type="match status" value="1"/>
</dbReference>
<accession>A0A2N5ECR9</accession>
<comment type="caution">
    <text evidence="3">The sequence shown here is derived from an EMBL/GenBank/DDBJ whole genome shotgun (WGS) entry which is preliminary data.</text>
</comment>
<organism evidence="3 4">
    <name type="scientific">Chimaeribacter coloradensis</name>
    <dbReference type="NCBI Taxonomy" id="2060068"/>
    <lineage>
        <taxon>Bacteria</taxon>
        <taxon>Pseudomonadati</taxon>
        <taxon>Pseudomonadota</taxon>
        <taxon>Gammaproteobacteria</taxon>
        <taxon>Enterobacterales</taxon>
        <taxon>Yersiniaceae</taxon>
        <taxon>Chimaeribacter</taxon>
    </lineage>
</organism>
<dbReference type="InterPro" id="IPR007076">
    <property type="entry name" value="TfoX_N"/>
</dbReference>
<sequence length="208" mass="23756">MKNLYEKRIDQTKRTLASLGEIRTRPQFGGYGIVIDNIMFGLFLQSELYLRATQQTEAVFHQHQMTRLCYLRRGLPLTLSYYQLTGAIWQDPALFLHLATLALDGARQDHAEKQQRARLKGLPNISAHLESLLLQAGISSREQLKAQGAKACYLKLDTDEIPLSIKVLYALEGAVTGYHEAALPPEKRKELRHWYEARHPAAATKFRR</sequence>